<evidence type="ECO:0000313" key="1">
    <source>
        <dbReference type="EMBL" id="APU01398.1"/>
    </source>
</evidence>
<reference evidence="1 2" key="1">
    <citation type="journal article" date="2017" name="Sci. Rep.">
        <title>Characterization and diversity of phages infecting Aeromonas salmonicida subsp. salmonicida.</title>
        <authorList>
            <person name="Vincent A.T."/>
            <person name="Paquet V.E."/>
            <person name="Bernatchez A."/>
            <person name="Tremblay D.M."/>
            <person name="Moineau S."/>
            <person name="Charette S.J."/>
        </authorList>
    </citation>
    <scope>NUCLEOTIDE SEQUENCE [LARGE SCALE GENOMIC DNA]</scope>
</reference>
<name>A0A219YBM7_9CAUD</name>
<proteinExistence type="predicted"/>
<evidence type="ECO:0000313" key="2">
    <source>
        <dbReference type="Proteomes" id="UP000225215"/>
    </source>
</evidence>
<sequence>MHKQFEWWNDPIGVPYTSPSYQDWPNHFWDPNVWKNGGDWGMPNRGYKPTPTNIGVDDKTTSKPCISWFHYKITSQEYENMIGPDPMFIVVPMGEFTFFRHYDKLADGRLRYLVTKVTGSPSFAEYYIEK</sequence>
<organism evidence="1 2">
    <name type="scientific">Aeromonas phage 65.2</name>
    <dbReference type="NCBI Taxonomy" id="1932896"/>
    <lineage>
        <taxon>Viruses</taxon>
        <taxon>Duplodnaviria</taxon>
        <taxon>Heunggongvirae</taxon>
        <taxon>Uroviricota</taxon>
        <taxon>Caudoviricetes</taxon>
        <taxon>Pantevenvirales</taxon>
        <taxon>Straboviridae</taxon>
        <taxon>Emmerichvirinae</taxon>
        <taxon>Ishigurovirus</taxon>
        <taxon>Ishigurovirus osborne</taxon>
    </lineage>
</organism>
<protein>
    <submittedName>
        <fullName evidence="1">Uncharacterized protein</fullName>
    </submittedName>
</protein>
<dbReference type="Proteomes" id="UP000225215">
    <property type="component" value="Segment"/>
</dbReference>
<accession>A0A219YBM7</accession>
<dbReference type="EMBL" id="KY290955">
    <property type="protein sequence ID" value="APU01398.1"/>
    <property type="molecule type" value="Genomic_DNA"/>
</dbReference>